<evidence type="ECO:0000313" key="4">
    <source>
        <dbReference type="EMBL" id="OIR10714.1"/>
    </source>
</evidence>
<dbReference type="GO" id="GO:0016740">
    <property type="term" value="F:transferase activity"/>
    <property type="evidence" value="ECO:0007669"/>
    <property type="project" value="UniProtKB-KW"/>
</dbReference>
<name>A0A1J5SQB9_9ZZZZ</name>
<evidence type="ECO:0000259" key="3">
    <source>
        <dbReference type="Pfam" id="PF16861"/>
    </source>
</evidence>
<accession>A0A1J5SQB9</accession>
<organism evidence="4">
    <name type="scientific">mine drainage metagenome</name>
    <dbReference type="NCBI Taxonomy" id="410659"/>
    <lineage>
        <taxon>unclassified sequences</taxon>
        <taxon>metagenomes</taxon>
        <taxon>ecological metagenomes</taxon>
    </lineage>
</organism>
<sequence length="694" mass="77646">MNIFPKFPVGSTLGINYSGMHDSAIAIVTPEGQPIFAISLERLSRVKQDGRTLKELLASMPWDRIDKVAISAPEFLRGTDSCKSKLLSTILAKTRRADTLAHGPGFYEAMKMIPCEKVFVGHQDAHAASAFWGSGFEEALCLTYDGGMSNDIWFGGLYQCGRASGIQPLDQFDALQYAKVTTLYTFVTALLGFMPLRHEGKITGLAAYGEPTERCASLLKKWFEDEYAEIEETLYWVNCYDDNALPQLIPSSSKLYRYRSQIEGISKEELAASLQYFAEKHVIHILEKARVLGWKSPNICLAGGLFANVKINQKIAESGFSQLFVAPPMTDDGTALGAAWHVAARGAEFKPQTLHSMFLGPAYPKEISLELIKKEGINFKVLDTPTTTIAELLARGSIVAVFQGATEFGPRALGNRSILAQATQSDINRSLNERLNRTEFMPFAPMTREEDAELCYCDIGSVKHAAEFMTVTVNCKDMMKQLCPATVHVDGTARPQIVSAQHNPFIHEVLTEYKSLTGNPSIVNTSFNVHEEPIVCTPKDALRGFFESALEYLYIEGVGLISFEENKSVAIRYLHEKTKRKSQKDISNESLINFLDHALSERTDWLEKTSQDLQARTQELVDTRQTLVERTVALEKTSQDLQARTQELVDTRQTLVERTVALEKTSQDLQSRAQEIEKFNHASIFKRIFMNRNQ</sequence>
<dbReference type="AlphaFoldDB" id="A0A1J5SQB9"/>
<dbReference type="InterPro" id="IPR003696">
    <property type="entry name" value="Carbtransf_dom"/>
</dbReference>
<reference evidence="4" key="1">
    <citation type="submission" date="2016-10" db="EMBL/GenBank/DDBJ databases">
        <title>Sequence of Gallionella enrichment culture.</title>
        <authorList>
            <person name="Poehlein A."/>
            <person name="Muehling M."/>
            <person name="Daniel R."/>
        </authorList>
    </citation>
    <scope>NUCLEOTIDE SEQUENCE</scope>
</reference>
<dbReference type="InterPro" id="IPR038152">
    <property type="entry name" value="Carbam_trans_C_sf"/>
</dbReference>
<dbReference type="SUPFAM" id="SSF53067">
    <property type="entry name" value="Actin-like ATPase domain"/>
    <property type="match status" value="1"/>
</dbReference>
<evidence type="ECO:0000259" key="2">
    <source>
        <dbReference type="Pfam" id="PF02543"/>
    </source>
</evidence>
<dbReference type="InterPro" id="IPR051338">
    <property type="entry name" value="NodU/CmcH_Carbamoyltrnsfr"/>
</dbReference>
<feature type="domain" description="Carbamoyltransferase C-terminal" evidence="3">
    <location>
        <begin position="390"/>
        <end position="558"/>
    </location>
</feature>
<feature type="domain" description="Carbamoyltransferase" evidence="2">
    <location>
        <begin position="118"/>
        <end position="339"/>
    </location>
</feature>
<proteinExistence type="inferred from homology"/>
<dbReference type="EC" id="2.1.3.12" evidence="4"/>
<evidence type="ECO:0000256" key="1">
    <source>
        <dbReference type="ARBA" id="ARBA00006129"/>
    </source>
</evidence>
<gene>
    <name evidence="4" type="primary">novN_1</name>
    <name evidence="4" type="ORF">GALL_74840</name>
</gene>
<dbReference type="PANTHER" id="PTHR34847">
    <property type="entry name" value="NODULATION PROTEIN U"/>
    <property type="match status" value="1"/>
</dbReference>
<dbReference type="CDD" id="cd24100">
    <property type="entry name" value="ASKHA_NBD_MJ1051-like_N"/>
    <property type="match status" value="1"/>
</dbReference>
<dbReference type="InterPro" id="IPR031730">
    <property type="entry name" value="Carbam_trans_C"/>
</dbReference>
<dbReference type="Gene3D" id="3.30.420.40">
    <property type="match status" value="2"/>
</dbReference>
<comment type="similarity">
    <text evidence="1">Belongs to the NodU/CmcH family.</text>
</comment>
<dbReference type="EMBL" id="MLJW01000022">
    <property type="protein sequence ID" value="OIR10714.1"/>
    <property type="molecule type" value="Genomic_DNA"/>
</dbReference>
<comment type="caution">
    <text evidence="4">The sequence shown here is derived from an EMBL/GenBank/DDBJ whole genome shotgun (WGS) entry which is preliminary data.</text>
</comment>
<dbReference type="Pfam" id="PF16861">
    <property type="entry name" value="Carbam_trans_C"/>
    <property type="match status" value="1"/>
</dbReference>
<protein>
    <submittedName>
        <fullName evidence="4">Decarbamoylnovobiocin carbamoyltransferase</fullName>
        <ecNumber evidence="4">2.1.3.12</ecNumber>
    </submittedName>
</protein>
<keyword evidence="4" id="KW-0808">Transferase</keyword>
<dbReference type="Pfam" id="PF02543">
    <property type="entry name" value="Carbam_trans_N"/>
    <property type="match status" value="1"/>
</dbReference>
<dbReference type="InterPro" id="IPR043129">
    <property type="entry name" value="ATPase_NBD"/>
</dbReference>
<dbReference type="Gene3D" id="3.90.870.20">
    <property type="entry name" value="Carbamoyltransferase, C-terminal domain"/>
    <property type="match status" value="1"/>
</dbReference>
<dbReference type="PANTHER" id="PTHR34847:SF1">
    <property type="entry name" value="NODULATION PROTEIN U"/>
    <property type="match status" value="1"/>
</dbReference>